<keyword evidence="2" id="KW-0812">Transmembrane</keyword>
<feature type="region of interest" description="Disordered" evidence="1">
    <location>
        <begin position="307"/>
        <end position="340"/>
    </location>
</feature>
<keyword evidence="2" id="KW-1133">Transmembrane helix</keyword>
<dbReference type="Proteomes" id="UP001175227">
    <property type="component" value="Unassembled WGS sequence"/>
</dbReference>
<feature type="transmembrane region" description="Helical" evidence="2">
    <location>
        <begin position="171"/>
        <end position="195"/>
    </location>
</feature>
<name>A0AA39UA78_9AGAR</name>
<keyword evidence="2" id="KW-0472">Membrane</keyword>
<feature type="transmembrane region" description="Helical" evidence="2">
    <location>
        <begin position="20"/>
        <end position="38"/>
    </location>
</feature>
<evidence type="ECO:0000313" key="4">
    <source>
        <dbReference type="Proteomes" id="UP001175227"/>
    </source>
</evidence>
<feature type="compositionally biased region" description="Basic and acidic residues" evidence="1">
    <location>
        <begin position="318"/>
        <end position="340"/>
    </location>
</feature>
<feature type="transmembrane region" description="Helical" evidence="2">
    <location>
        <begin position="216"/>
        <end position="240"/>
    </location>
</feature>
<keyword evidence="4" id="KW-1185">Reference proteome</keyword>
<dbReference type="EMBL" id="JAUEPR010000052">
    <property type="protein sequence ID" value="KAK0471270.1"/>
    <property type="molecule type" value="Genomic_DNA"/>
</dbReference>
<feature type="transmembrane region" description="Helical" evidence="2">
    <location>
        <begin position="129"/>
        <end position="151"/>
    </location>
</feature>
<feature type="transmembrane region" description="Helical" evidence="2">
    <location>
        <begin position="98"/>
        <end position="122"/>
    </location>
</feature>
<comment type="caution">
    <text evidence="3">The sequence shown here is derived from an EMBL/GenBank/DDBJ whole genome shotgun (WGS) entry which is preliminary data.</text>
</comment>
<reference evidence="3" key="1">
    <citation type="submission" date="2023-06" db="EMBL/GenBank/DDBJ databases">
        <authorList>
            <consortium name="Lawrence Berkeley National Laboratory"/>
            <person name="Ahrendt S."/>
            <person name="Sahu N."/>
            <person name="Indic B."/>
            <person name="Wong-Bajracharya J."/>
            <person name="Merenyi Z."/>
            <person name="Ke H.-M."/>
            <person name="Monk M."/>
            <person name="Kocsube S."/>
            <person name="Drula E."/>
            <person name="Lipzen A."/>
            <person name="Balint B."/>
            <person name="Henrissat B."/>
            <person name="Andreopoulos B."/>
            <person name="Martin F.M."/>
            <person name="Harder C.B."/>
            <person name="Rigling D."/>
            <person name="Ford K.L."/>
            <person name="Foster G.D."/>
            <person name="Pangilinan J."/>
            <person name="Papanicolaou A."/>
            <person name="Barry K."/>
            <person name="LaButti K."/>
            <person name="Viragh M."/>
            <person name="Koriabine M."/>
            <person name="Yan M."/>
            <person name="Riley R."/>
            <person name="Champramary S."/>
            <person name="Plett K.L."/>
            <person name="Tsai I.J."/>
            <person name="Slot J."/>
            <person name="Sipos G."/>
            <person name="Plett J."/>
            <person name="Nagy L.G."/>
            <person name="Grigoriev I.V."/>
        </authorList>
    </citation>
    <scope>NUCLEOTIDE SEQUENCE</scope>
    <source>
        <strain evidence="3">ICMP 16352</strain>
    </source>
</reference>
<feature type="transmembrane region" description="Helical" evidence="2">
    <location>
        <begin position="50"/>
        <end position="69"/>
    </location>
</feature>
<proteinExistence type="predicted"/>
<feature type="transmembrane region" description="Helical" evidence="2">
    <location>
        <begin position="246"/>
        <end position="266"/>
    </location>
</feature>
<gene>
    <name evidence="3" type="ORF">IW261DRAFT_901163</name>
</gene>
<evidence type="ECO:0000313" key="3">
    <source>
        <dbReference type="EMBL" id="KAK0471270.1"/>
    </source>
</evidence>
<evidence type="ECO:0000256" key="1">
    <source>
        <dbReference type="SAM" id="MobiDB-lite"/>
    </source>
</evidence>
<organism evidence="3 4">
    <name type="scientific">Armillaria novae-zelandiae</name>
    <dbReference type="NCBI Taxonomy" id="153914"/>
    <lineage>
        <taxon>Eukaryota</taxon>
        <taxon>Fungi</taxon>
        <taxon>Dikarya</taxon>
        <taxon>Basidiomycota</taxon>
        <taxon>Agaricomycotina</taxon>
        <taxon>Agaricomycetes</taxon>
        <taxon>Agaricomycetidae</taxon>
        <taxon>Agaricales</taxon>
        <taxon>Marasmiineae</taxon>
        <taxon>Physalacriaceae</taxon>
        <taxon>Armillaria</taxon>
    </lineage>
</organism>
<accession>A0AA39UA78</accession>
<sequence length="340" mass="38090">MSTPPEFALEYRDTMLNVTLLESLTHGIYTTVVVFTLWMIAVNEKPRARIVMGVVIVVMYLLATLHLAVRWCYVRGSFILHGQTDETAFDYLWNAPKWMLTSTATFIINTTIADFVVVWRCWNVWGQKWIVAAIPSVCNVVGIVFACFSLYQQATTPPPGSAWSVAQIDWLLPYFCISVSVTVGCTSLIVFRIWNTQHQTNKLTQLKSQRSYSFHRVVYVLVESAAIYAASMIITLGFYRHGALNANFPIVLTSTITGLAPALIVARVTCGSTKPMTTWQEPPRSILEFNRTLEPINTFATMRGLDIHDDSPASSSSDRTEGGSHLEKEWSKTETEGEAV</sequence>
<protein>
    <submittedName>
        <fullName evidence="3">Uncharacterized protein</fullName>
    </submittedName>
</protein>
<dbReference type="AlphaFoldDB" id="A0AA39UA78"/>
<evidence type="ECO:0000256" key="2">
    <source>
        <dbReference type="SAM" id="Phobius"/>
    </source>
</evidence>